<protein>
    <recommendedName>
        <fullName evidence="3">Minor tail protein</fullName>
    </recommendedName>
</protein>
<proteinExistence type="predicted"/>
<reference evidence="2" key="1">
    <citation type="submission" date="2023-07" db="EMBL/GenBank/DDBJ databases">
        <title>30 novel species of actinomycetes from the DSMZ collection.</title>
        <authorList>
            <person name="Nouioui I."/>
        </authorList>
    </citation>
    <scope>NUCLEOTIDE SEQUENCE [LARGE SCALE GENOMIC DNA]</scope>
    <source>
        <strain evidence="2">DSM 41770</strain>
    </source>
</reference>
<evidence type="ECO:0008006" key="3">
    <source>
        <dbReference type="Google" id="ProtNLM"/>
    </source>
</evidence>
<comment type="caution">
    <text evidence="1">The sequence shown here is derived from an EMBL/GenBank/DDBJ whole genome shotgun (WGS) entry which is preliminary data.</text>
</comment>
<keyword evidence="2" id="KW-1185">Reference proteome</keyword>
<sequence>MTVSPYRILVCDLRSDTLLDVLPVQGVAVDDYIGKVGRLTGAVPLPNRELASRARRALVPGRTGIWVERGRDIWWGGILWTLNPSSDARGFATVQIQCGGWESYLYRRLVLDTLTATQVDQFDIVRELIDYVQNTPGGNLGITYDDAVSGVARDRTFLRYDQPAVGDLIDQLAAVERGFEWRIGSYRDGAGRRVKRLHLGHPVIRGGATDIVLTHPGPILTYALPTDATIKANAWQSRGASINTNQAEDSYPLMSPVLVDDDDIAAGWPRLDGTSDYTTVEQQDTLDAHARADWAAARAPVTVPEITIRLGDNVTPALLGSTVRIRIRDLWHPAGLDVRYRVVGMTISPPERGRPETAKLYLEVP</sequence>
<evidence type="ECO:0000313" key="2">
    <source>
        <dbReference type="Proteomes" id="UP001183777"/>
    </source>
</evidence>
<evidence type="ECO:0000313" key="1">
    <source>
        <dbReference type="EMBL" id="MDT0432812.1"/>
    </source>
</evidence>
<organism evidence="1 2">
    <name type="scientific">Streptomyces salyersiae</name>
    <dbReference type="NCBI Taxonomy" id="3075530"/>
    <lineage>
        <taxon>Bacteria</taxon>
        <taxon>Bacillati</taxon>
        <taxon>Actinomycetota</taxon>
        <taxon>Actinomycetes</taxon>
        <taxon>Kitasatosporales</taxon>
        <taxon>Streptomycetaceae</taxon>
        <taxon>Streptomyces</taxon>
    </lineage>
</organism>
<name>A0ABU2RW45_9ACTN</name>
<dbReference type="EMBL" id="JAVREX010000029">
    <property type="protein sequence ID" value="MDT0432812.1"/>
    <property type="molecule type" value="Genomic_DNA"/>
</dbReference>
<accession>A0ABU2RW45</accession>
<gene>
    <name evidence="1" type="ORF">RM649_35000</name>
</gene>
<dbReference type="Proteomes" id="UP001183777">
    <property type="component" value="Unassembled WGS sequence"/>
</dbReference>
<dbReference type="RefSeq" id="WP_311661724.1">
    <property type="nucleotide sequence ID" value="NZ_JAVREX010000029.1"/>
</dbReference>